<reference evidence="2 3" key="1">
    <citation type="journal article" date="2015" name="BMC Genomics">
        <title>Genome mining reveals unlocked bioactive potential of marine Gram-negative bacteria.</title>
        <authorList>
            <person name="Machado H."/>
            <person name="Sonnenschein E.C."/>
            <person name="Melchiorsen J."/>
            <person name="Gram L."/>
        </authorList>
    </citation>
    <scope>NUCLEOTIDE SEQUENCE [LARGE SCALE GENOMIC DNA]</scope>
    <source>
        <strain evidence="2 3">S3137</strain>
    </source>
</reference>
<dbReference type="OrthoDB" id="104801at2"/>
<proteinExistence type="predicted"/>
<organism evidence="2 3">
    <name type="scientific">Pseudoalteromonas ruthenica</name>
    <dbReference type="NCBI Taxonomy" id="151081"/>
    <lineage>
        <taxon>Bacteria</taxon>
        <taxon>Pseudomonadati</taxon>
        <taxon>Pseudomonadota</taxon>
        <taxon>Gammaproteobacteria</taxon>
        <taxon>Alteromonadales</taxon>
        <taxon>Pseudoalteromonadaceae</taxon>
        <taxon>Pseudoalteromonas</taxon>
    </lineage>
</organism>
<dbReference type="eggNOG" id="COG3248">
    <property type="taxonomic scope" value="Bacteria"/>
</dbReference>
<feature type="chain" id="PRO_5002474632" evidence="1">
    <location>
        <begin position="26"/>
        <end position="264"/>
    </location>
</feature>
<protein>
    <submittedName>
        <fullName evidence="2">Nucleoside-binding outer membrane protein</fullName>
    </submittedName>
</protein>
<gene>
    <name evidence="2" type="ORF">TW72_17535</name>
</gene>
<keyword evidence="1" id="KW-0732">Signal</keyword>
<accession>A0A0F4PIC8</accession>
<dbReference type="GeneID" id="58230300"/>
<dbReference type="Gene3D" id="2.40.230.20">
    <property type="entry name" value="Nucleoside-specific channel-forming protein, Tsx-like"/>
    <property type="match status" value="1"/>
</dbReference>
<sequence length="264" mass="29442">MKINTRNLVACALTGCSLLSMPAFAANWSQTQLHVNYGDFKNPFSGQKADTSVVSLQHASAYDYGDNFFFIDVIHDDLDDGYQDSDFYGEWYSNFSLSKISGENISAGPLKDVGFVMGFNAAGDAKVLKYLPGVKLDWQVDGFDFFSTLVTAYIDDSDGVSAGGAPTESDSWMLDIAWGAPFSLGEQKFYFTGHVEYIDGRTNEFGEKVQNWVLAQPILQWDLGHALNAKERTLMLGIEWQYWHNKLGTNTSESVPQIHLAWTF</sequence>
<dbReference type="GO" id="GO:0009279">
    <property type="term" value="C:cell outer membrane"/>
    <property type="evidence" value="ECO:0007669"/>
    <property type="project" value="InterPro"/>
</dbReference>
<dbReference type="AlphaFoldDB" id="A0A0F4PIC8"/>
<dbReference type="Proteomes" id="UP000033664">
    <property type="component" value="Unassembled WGS sequence"/>
</dbReference>
<dbReference type="RefSeq" id="WP_045980322.1">
    <property type="nucleotide sequence ID" value="NZ_JXXY01000017.1"/>
</dbReference>
<feature type="signal peptide" evidence="1">
    <location>
        <begin position="1"/>
        <end position="25"/>
    </location>
</feature>
<dbReference type="InterPro" id="IPR036777">
    <property type="entry name" value="Channel_Tsx-like_sf"/>
</dbReference>
<evidence type="ECO:0000313" key="2">
    <source>
        <dbReference type="EMBL" id="KJY96148.1"/>
    </source>
</evidence>
<dbReference type="EMBL" id="JXXZ01000019">
    <property type="protein sequence ID" value="KJY96148.1"/>
    <property type="molecule type" value="Genomic_DNA"/>
</dbReference>
<dbReference type="SUPFAM" id="SSF111364">
    <property type="entry name" value="Tsx-like channel"/>
    <property type="match status" value="1"/>
</dbReference>
<evidence type="ECO:0000313" key="3">
    <source>
        <dbReference type="Proteomes" id="UP000033664"/>
    </source>
</evidence>
<dbReference type="PATRIC" id="fig|151081.8.peg.3239"/>
<name>A0A0F4PIC8_9GAMM</name>
<keyword evidence="3" id="KW-1185">Reference proteome</keyword>
<comment type="caution">
    <text evidence="2">The sequence shown here is derived from an EMBL/GenBank/DDBJ whole genome shotgun (WGS) entry which is preliminary data.</text>
</comment>
<evidence type="ECO:0000256" key="1">
    <source>
        <dbReference type="SAM" id="SignalP"/>
    </source>
</evidence>